<dbReference type="PRINTS" id="PR00069">
    <property type="entry name" value="ALDKETRDTASE"/>
</dbReference>
<feature type="non-terminal residue" evidence="2">
    <location>
        <position position="385"/>
    </location>
</feature>
<name>A0A8J4DEW5_9CHLO</name>
<evidence type="ECO:0000313" key="2">
    <source>
        <dbReference type="EMBL" id="GIL98221.1"/>
    </source>
</evidence>
<dbReference type="Pfam" id="PF00248">
    <property type="entry name" value="Aldo_ket_red"/>
    <property type="match status" value="1"/>
</dbReference>
<dbReference type="InterPro" id="IPR023210">
    <property type="entry name" value="NADP_OxRdtase_dom"/>
</dbReference>
<reference evidence="2" key="1">
    <citation type="journal article" date="2021" name="Proc. Natl. Acad. Sci. U.S.A.">
        <title>Three genomes in the algal genus Volvox reveal the fate of a haploid sex-determining region after a transition to homothallism.</title>
        <authorList>
            <person name="Yamamoto K."/>
            <person name="Hamaji T."/>
            <person name="Kawai-Toyooka H."/>
            <person name="Matsuzaki R."/>
            <person name="Takahashi F."/>
            <person name="Nishimura Y."/>
            <person name="Kawachi M."/>
            <person name="Noguchi H."/>
            <person name="Minakuchi Y."/>
            <person name="Umen J.G."/>
            <person name="Toyoda A."/>
            <person name="Nozaki H."/>
        </authorList>
    </citation>
    <scope>NUCLEOTIDE SEQUENCE</scope>
    <source>
        <strain evidence="2">NIES-3785</strain>
    </source>
</reference>
<evidence type="ECO:0000313" key="3">
    <source>
        <dbReference type="Proteomes" id="UP000722791"/>
    </source>
</evidence>
<dbReference type="PANTHER" id="PTHR43147:SF4">
    <property type="entry name" value="NADP-DEPENDENT OXIDOREDUCTASE DOMAIN-CONTAINING PROTEIN"/>
    <property type="match status" value="1"/>
</dbReference>
<feature type="domain" description="NADP-dependent oxidoreductase" evidence="1">
    <location>
        <begin position="59"/>
        <end position="368"/>
    </location>
</feature>
<dbReference type="CDD" id="cd19101">
    <property type="entry name" value="AKR_unchar"/>
    <property type="match status" value="1"/>
</dbReference>
<dbReference type="GO" id="GO:0016491">
    <property type="term" value="F:oxidoreductase activity"/>
    <property type="evidence" value="ECO:0007669"/>
    <property type="project" value="InterPro"/>
</dbReference>
<dbReference type="Proteomes" id="UP000722791">
    <property type="component" value="Unassembled WGS sequence"/>
</dbReference>
<dbReference type="EMBL" id="BNCQ01000005">
    <property type="protein sequence ID" value="GIL98221.1"/>
    <property type="molecule type" value="Genomic_DNA"/>
</dbReference>
<dbReference type="AlphaFoldDB" id="A0A8J4DEW5"/>
<dbReference type="InterPro" id="IPR036812">
    <property type="entry name" value="NAD(P)_OxRdtase_dom_sf"/>
</dbReference>
<dbReference type="SUPFAM" id="SSF51430">
    <property type="entry name" value="NAD(P)-linked oxidoreductase"/>
    <property type="match status" value="1"/>
</dbReference>
<proteinExistence type="predicted"/>
<accession>A0A8J4DEW5</accession>
<comment type="caution">
    <text evidence="2">The sequence shown here is derived from an EMBL/GenBank/DDBJ whole genome shotgun (WGS) entry which is preliminary data.</text>
</comment>
<gene>
    <name evidence="2" type="ORF">Vretimale_3636</name>
</gene>
<organism evidence="2 3">
    <name type="scientific">Volvox reticuliferus</name>
    <dbReference type="NCBI Taxonomy" id="1737510"/>
    <lineage>
        <taxon>Eukaryota</taxon>
        <taxon>Viridiplantae</taxon>
        <taxon>Chlorophyta</taxon>
        <taxon>core chlorophytes</taxon>
        <taxon>Chlorophyceae</taxon>
        <taxon>CS clade</taxon>
        <taxon>Chlamydomonadales</taxon>
        <taxon>Volvocaceae</taxon>
        <taxon>Volvox</taxon>
    </lineage>
</organism>
<protein>
    <recommendedName>
        <fullName evidence="1">NADP-dependent oxidoreductase domain-containing protein</fullName>
    </recommendedName>
</protein>
<evidence type="ECO:0000259" key="1">
    <source>
        <dbReference type="Pfam" id="PF00248"/>
    </source>
</evidence>
<dbReference type="PANTHER" id="PTHR43147">
    <property type="entry name" value="PROTEIN TAS"/>
    <property type="match status" value="1"/>
</dbReference>
<dbReference type="Gene3D" id="3.20.20.100">
    <property type="entry name" value="NADP-dependent oxidoreductase domain"/>
    <property type="match status" value="1"/>
</dbReference>
<dbReference type="InterPro" id="IPR020471">
    <property type="entry name" value="AKR"/>
</dbReference>
<sequence length="385" mass="42314">DHTHCIERMRLSYKNRAFTCASRTCRANSVRAYASAPATLIDASQRARFKNDNNYTFSPLINGCWQFAGGHGREVFDNVQAKLETHAAAGFTSFDTADIYGPSEEILGQFLKAHSAAGGAPVQVFTKYVPNIFQQQITPRAVEAAIRRSMAKLQVDQLDLVQLHWWEYSIPGMVDTALALADLQSRGLIRFVGTTNMDTAALASIVDAGVDVVVNQVQFSLLDRRPLNGMLQYSQSKGIKLFTYGSVGGGLLSDKYAEEPRTGLFALGGNRYTPVDLNTSSLKMYWNVAKQFGGQDLWRQLLLVLKRIADRHGVSVANVALRWVMQQGDGRTVFPIVGLRGTSHLADNARTLTFSLDQADLDAIAEVLARAKGPAGDIYSFERGN</sequence>